<dbReference type="InterPro" id="IPR013517">
    <property type="entry name" value="FG-GAP"/>
</dbReference>
<organism evidence="3 4">
    <name type="scientific">Adineta ricciae</name>
    <name type="common">Rotifer</name>
    <dbReference type="NCBI Taxonomy" id="249248"/>
    <lineage>
        <taxon>Eukaryota</taxon>
        <taxon>Metazoa</taxon>
        <taxon>Spiralia</taxon>
        <taxon>Gnathifera</taxon>
        <taxon>Rotifera</taxon>
        <taxon>Eurotatoria</taxon>
        <taxon>Bdelloidea</taxon>
        <taxon>Adinetida</taxon>
        <taxon>Adinetidae</taxon>
        <taxon>Adineta</taxon>
    </lineage>
</organism>
<dbReference type="PANTHER" id="PTHR46580:SF4">
    <property type="entry name" value="ATP_GTP-BINDING PROTEIN"/>
    <property type="match status" value="1"/>
</dbReference>
<feature type="transmembrane region" description="Helical" evidence="2">
    <location>
        <begin position="480"/>
        <end position="498"/>
    </location>
</feature>
<keyword evidence="1" id="KW-0732">Signal</keyword>
<keyword evidence="2" id="KW-0472">Membrane</keyword>
<feature type="transmembrane region" description="Helical" evidence="2">
    <location>
        <begin position="1360"/>
        <end position="1382"/>
    </location>
</feature>
<name>A0A814HZC3_ADIRI</name>
<keyword evidence="2" id="KW-1133">Transmembrane helix</keyword>
<dbReference type="Pfam" id="PF13517">
    <property type="entry name" value="FG-GAP_3"/>
    <property type="match status" value="1"/>
</dbReference>
<feature type="transmembrane region" description="Helical" evidence="2">
    <location>
        <begin position="50"/>
        <end position="68"/>
    </location>
</feature>
<gene>
    <name evidence="3" type="ORF">XAT740_LOCUS13979</name>
</gene>
<keyword evidence="4" id="KW-1185">Reference proteome</keyword>
<dbReference type="Proteomes" id="UP000663828">
    <property type="component" value="Unassembled WGS sequence"/>
</dbReference>
<feature type="transmembrane region" description="Helical" evidence="2">
    <location>
        <begin position="396"/>
        <end position="425"/>
    </location>
</feature>
<reference evidence="3" key="1">
    <citation type="submission" date="2021-02" db="EMBL/GenBank/DDBJ databases">
        <authorList>
            <person name="Nowell W R."/>
        </authorList>
    </citation>
    <scope>NUCLEOTIDE SEQUENCE</scope>
</reference>
<evidence type="ECO:0000313" key="4">
    <source>
        <dbReference type="Proteomes" id="UP000663828"/>
    </source>
</evidence>
<feature type="transmembrane region" description="Helical" evidence="2">
    <location>
        <begin position="857"/>
        <end position="880"/>
    </location>
</feature>
<evidence type="ECO:0000256" key="2">
    <source>
        <dbReference type="SAM" id="Phobius"/>
    </source>
</evidence>
<feature type="transmembrane region" description="Helical" evidence="2">
    <location>
        <begin position="1283"/>
        <end position="1304"/>
    </location>
</feature>
<dbReference type="Gene3D" id="2.130.10.130">
    <property type="entry name" value="Integrin alpha, N-terminal"/>
    <property type="match status" value="1"/>
</dbReference>
<dbReference type="PANTHER" id="PTHR46580">
    <property type="entry name" value="SENSOR KINASE-RELATED"/>
    <property type="match status" value="1"/>
</dbReference>
<protein>
    <submittedName>
        <fullName evidence="3">Uncharacterized protein</fullName>
    </submittedName>
</protein>
<comment type="caution">
    <text evidence="3">The sequence shown here is derived from an EMBL/GenBank/DDBJ whole genome shotgun (WGS) entry which is preliminary data.</text>
</comment>
<accession>A0A814HZC3</accession>
<feature type="transmembrane region" description="Helical" evidence="2">
    <location>
        <begin position="950"/>
        <end position="968"/>
    </location>
</feature>
<dbReference type="EMBL" id="CAJNOR010000826">
    <property type="protein sequence ID" value="CAF1016009.1"/>
    <property type="molecule type" value="Genomic_DNA"/>
</dbReference>
<sequence length="1781" mass="204064">MKFKYLLGWVYEQIRDYNLFAPETDDDNNDENKLEESGTALRKQKYTTRLYVPLVIVSLYVIFYISLFQPHPREIIIQDVTRDVFHQLQHKYTETLSCPCRELKIPYSAFVSTVVTLHPICSSVFVSDEWIEAFYLANASEYYSGDFANSAYSQHKILASLCRLCNNILKQTELDLRNEDFIAIELSSEERIKSEIASVVGGFRSSATTQITSYIDYIRTVTQSNRFISRLNANMVILGEKVNSPLKDSYVFHGYWSSIGDPFSSGVMPDNFVCDKGYKPVSYDIFVYSKNISLRKSAKGFAQGCYPLEGLLANNLECFSDINCLNMLTNHFSIPEKMRTKLSQLVIPKNEENKTVYDHLRTLFINTSSTNIDYSIYFDTCAASHCAYTITKQTAFASAVTILIGLYGGLIAICRLLVPCIINVLMKCKHRSRSNGIINIVHPMTCLKNCVQRLARLNLFKTNTDRTEDNIKRELISTRVYLILFPSVFTIIILFISFNTQTVTQVVLNPTLNEYKHLKTLYANKLTCPCSSIVISYDKFIKLSKTVHSICSSDLVSEYWISVLSKIIPNSQPPKDWSSFIHIQFQLLSDLCDLANKTIENAMGSFLNQVFITSNVIHTSEFTERFNSTLTEFFHSTIIDFTQLVRTVRLVIQADQPFSPVELDIYRNTLELIANEVASEANNGSSVMIRFVPRTLSNASTDSAKCFCAADQYCHTFFPTYLDIWLYEKDFEPYSNELPGATLGCYFIDSTLFSTLDCFYLHSPCFKLIRHLLRSKYVTSSSKPWNDIPPLIYDAKFSRFPSNTPISFLVENAMIERWNSSVIYEQYFDTCAPKYCTYSIEILAKTFTEVLTVAVSMLSGISVILRYVTIYLVKFVFYIATCKLKRQRKTPSQRIRVRTKFFAKVQMIMKRLSSSFYELLLNFNIFPQREFGTNKDRTTVKHLGLWSTRLYILLYSGALIIITLYGVSVPRAITKTFNKPTFIEYNEFSQKYADKLVCICSSIASTYKQFTTVQPIFHQICSSEFISERWRHHLTYNIISNLSRYDIKDYRRFLSAHLQFLEGLCELFSQSVATYVNQVLDSFLITTRLLSETDFELRVNSNIERIKSSSPNKISQILYLLRHLNHENGLISTYGTNYHYVSPRNMTASFVPTGSIVYDGCACDKQHNCTSQAKFIDINSSETISIKGLKVGCTPSESLFASTLECFYDPSCIELFEKYTNSTKSVHLSSRNMKQLSLNTTVQQLVDKLFIEDWNKTTNYSSYYEACSPSSCSYTYIQKFNPFHALTLAIGFQGGMSIILRWICPKLVRIIFRIYKHRKRQQNIVQPISATQNTSTDGIPCHLEMRANSSSIIQRPWKTIFIWILVTAIIIVALIVFSILFAKFQLTAETTSTTISTSSTITIPNNMTRPNSTRNCQFKFQLKLLYTGIIAYLSAKGMAADFNGDLRDEIVLFSSSLNEILIISPHRDEDFQIRTVSLEDSVTHLLIADFNNDNYLDLVTVDFIYRIHIHLGKSDYTFQSPITTTSTDHQTLFRQLNSGDLNHDGFLDIVLVLNTSNKLCVLLGHGNGSFSQQYDIDIPSELAAIMWSIYIKDCNNDSYLDIIVAYENGRSIYVYFGHDSGIFEMKRIYKSFDYIMVRSSLIVDDLNNDGQLDFLIFYMNCDSFTIIYEIDYERLDFVVEHAIDLGITVESPYVIATDLDGDRNTDIVVLDGSAKSLFVFLGDGNGNFKRKANFTSEVFTHYMNDHIYFVANNFSRYKQKDIVLYNMVNGTIDALLTENQC</sequence>
<dbReference type="InterPro" id="IPR028994">
    <property type="entry name" value="Integrin_alpha_N"/>
</dbReference>
<evidence type="ECO:0000256" key="1">
    <source>
        <dbReference type="ARBA" id="ARBA00022729"/>
    </source>
</evidence>
<proteinExistence type="predicted"/>
<evidence type="ECO:0000313" key="3">
    <source>
        <dbReference type="EMBL" id="CAF1016009.1"/>
    </source>
</evidence>
<dbReference type="SUPFAM" id="SSF69318">
    <property type="entry name" value="Integrin alpha N-terminal domain"/>
    <property type="match status" value="1"/>
</dbReference>
<keyword evidence="2" id="KW-0812">Transmembrane</keyword>